<keyword evidence="2" id="KW-1185">Reference proteome</keyword>
<gene>
    <name evidence="1" type="ordered locus">Ethha_1590</name>
</gene>
<proteinExistence type="predicted"/>
<sequence>MAYADTDFYTNTYGGTLPAGTALENLLARATDDIDSAVYGHIGAQGGFAALTAFCQRQVQFAVCAQADHLQAAGGLADLAGVDSYQVGDVSLKLQSGSFPRLAPRARRYLEPTSLLCRGV</sequence>
<dbReference type="Proteomes" id="UP000001551">
    <property type="component" value="Chromosome"/>
</dbReference>
<organism evidence="1 2">
    <name type="scientific">Ethanoligenens harbinense (strain DSM 18485 / JCM 12961 / CGMCC 1.5033 / YUAN-3)</name>
    <dbReference type="NCBI Taxonomy" id="663278"/>
    <lineage>
        <taxon>Bacteria</taxon>
        <taxon>Bacillati</taxon>
        <taxon>Bacillota</taxon>
        <taxon>Clostridia</taxon>
        <taxon>Eubacteriales</taxon>
        <taxon>Oscillospiraceae</taxon>
        <taxon>Ethanoligenens</taxon>
    </lineage>
</organism>
<accession>E6U8A7</accession>
<dbReference type="STRING" id="663278.Ethha_1590"/>
<dbReference type="AlphaFoldDB" id="E6U8A7"/>
<dbReference type="RefSeq" id="WP_013485481.1">
    <property type="nucleotide sequence ID" value="NC_014828.1"/>
</dbReference>
<evidence type="ECO:0000313" key="1">
    <source>
        <dbReference type="EMBL" id="ADU27126.1"/>
    </source>
</evidence>
<dbReference type="KEGG" id="eha:Ethha_1590"/>
<name>E6U8A7_ETHHY</name>
<evidence type="ECO:0000313" key="2">
    <source>
        <dbReference type="Proteomes" id="UP000001551"/>
    </source>
</evidence>
<protein>
    <submittedName>
        <fullName evidence="1">Uncharacterized protein</fullName>
    </submittedName>
</protein>
<dbReference type="HOGENOM" id="CLU_145308_2_0_9"/>
<dbReference type="EMBL" id="CP002400">
    <property type="protein sequence ID" value="ADU27126.1"/>
    <property type="molecule type" value="Genomic_DNA"/>
</dbReference>
<reference evidence="1 2" key="1">
    <citation type="submission" date="2010-12" db="EMBL/GenBank/DDBJ databases">
        <title>Complete sequence of Ethanoligenens harbinense YUAN-3.</title>
        <authorList>
            <person name="Lucas S."/>
            <person name="Copeland A."/>
            <person name="Lapidus A."/>
            <person name="Cheng J.-F."/>
            <person name="Bruce D."/>
            <person name="Goodwin L."/>
            <person name="Pitluck S."/>
            <person name="Chertkov O."/>
            <person name="Misra M."/>
            <person name="Detter J.C."/>
            <person name="Han C."/>
            <person name="Tapia R."/>
            <person name="Land M."/>
            <person name="Hauser L."/>
            <person name="Jeffries C."/>
            <person name="Kyrpides N."/>
            <person name="Ivanova N."/>
            <person name="Mikhailova N."/>
            <person name="Wang A."/>
            <person name="Mouttaki H."/>
            <person name="He Z."/>
            <person name="Zhou J."/>
            <person name="Hemme C.L."/>
            <person name="Woyke T."/>
        </authorList>
    </citation>
    <scope>NUCLEOTIDE SEQUENCE [LARGE SCALE GENOMIC DNA]</scope>
    <source>
        <strain evidence="2">DSM 18485 / JCM 12961 / CGMCC 1.5033 / YUAN-3</strain>
    </source>
</reference>